<feature type="transmembrane region" description="Helical" evidence="1">
    <location>
        <begin position="35"/>
        <end position="60"/>
    </location>
</feature>
<protein>
    <recommendedName>
        <fullName evidence="4">DUF1328 domain-containing protein</fullName>
    </recommendedName>
</protein>
<evidence type="ECO:0000313" key="3">
    <source>
        <dbReference type="Proteomes" id="UP001596417"/>
    </source>
</evidence>
<keyword evidence="3" id="KW-1185">Reference proteome</keyword>
<feature type="transmembrane region" description="Helical" evidence="1">
    <location>
        <begin position="7"/>
        <end position="29"/>
    </location>
</feature>
<keyword evidence="1" id="KW-0472">Membrane</keyword>
<dbReference type="GeneID" id="76200141"/>
<accession>A0ABD5YMC3</accession>
<keyword evidence="1" id="KW-0812">Transmembrane</keyword>
<evidence type="ECO:0008006" key="4">
    <source>
        <dbReference type="Google" id="ProtNLM"/>
    </source>
</evidence>
<reference evidence="2 3" key="1">
    <citation type="journal article" date="2019" name="Int. J. Syst. Evol. Microbiol.">
        <title>The Global Catalogue of Microorganisms (GCM) 10K type strain sequencing project: providing services to taxonomists for standard genome sequencing and annotation.</title>
        <authorList>
            <consortium name="The Broad Institute Genomics Platform"/>
            <consortium name="The Broad Institute Genome Sequencing Center for Infectious Disease"/>
            <person name="Wu L."/>
            <person name="Ma J."/>
        </authorList>
    </citation>
    <scope>NUCLEOTIDE SEQUENCE [LARGE SCALE GENOMIC DNA]</scope>
    <source>
        <strain evidence="2 3">RDMS1</strain>
    </source>
</reference>
<dbReference type="RefSeq" id="WP_248907457.1">
    <property type="nucleotide sequence ID" value="NZ_CP109979.1"/>
</dbReference>
<evidence type="ECO:0000313" key="2">
    <source>
        <dbReference type="EMBL" id="MFC7190524.1"/>
    </source>
</evidence>
<evidence type="ECO:0000256" key="1">
    <source>
        <dbReference type="SAM" id="Phobius"/>
    </source>
</evidence>
<gene>
    <name evidence="2" type="ORF">ACFQL7_12155</name>
</gene>
<sequence>MDTYLGLRLYVAFYLTVGVTIGTLGGFFAGRTSGMISLVIWASFTFVALVVALKGVIVLIDEFASGTE</sequence>
<proteinExistence type="predicted"/>
<dbReference type="AlphaFoldDB" id="A0ABD5YMC3"/>
<name>A0ABD5YMC3_9EURY</name>
<keyword evidence="1" id="KW-1133">Transmembrane helix</keyword>
<comment type="caution">
    <text evidence="2">The sequence shown here is derived from an EMBL/GenBank/DDBJ whole genome shotgun (WGS) entry which is preliminary data.</text>
</comment>
<organism evidence="2 3">
    <name type="scientific">Halocatena marina</name>
    <dbReference type="NCBI Taxonomy" id="2934937"/>
    <lineage>
        <taxon>Archaea</taxon>
        <taxon>Methanobacteriati</taxon>
        <taxon>Methanobacteriota</taxon>
        <taxon>Stenosarchaea group</taxon>
        <taxon>Halobacteria</taxon>
        <taxon>Halobacteriales</taxon>
        <taxon>Natronomonadaceae</taxon>
        <taxon>Halocatena</taxon>
    </lineage>
</organism>
<dbReference type="Proteomes" id="UP001596417">
    <property type="component" value="Unassembled WGS sequence"/>
</dbReference>
<dbReference type="EMBL" id="JBHTAX010000001">
    <property type="protein sequence ID" value="MFC7190524.1"/>
    <property type="molecule type" value="Genomic_DNA"/>
</dbReference>